<evidence type="ECO:0000313" key="1">
    <source>
        <dbReference type="EMBL" id="CAL1547342.1"/>
    </source>
</evidence>
<protein>
    <submittedName>
        <fullName evidence="1">Uncharacterized protein</fullName>
    </submittedName>
</protein>
<accession>A0AAV2INB5</accession>
<dbReference type="Proteomes" id="UP001497497">
    <property type="component" value="Unassembled WGS sequence"/>
</dbReference>
<comment type="caution">
    <text evidence="1">The sequence shown here is derived from an EMBL/GenBank/DDBJ whole genome shotgun (WGS) entry which is preliminary data.</text>
</comment>
<sequence length="124" mass="13263">MDSGEETVVLSDSRATVNASDIIASIAEISADFTQVLAEPSSVSSVHPTWTEPSEPVTTTETLLPDTWSHMDSRRDETSEVISATLSSFPDMPSVVFTWDAAQQSGTSEIFLAGLDTSVDATQH</sequence>
<evidence type="ECO:0000313" key="2">
    <source>
        <dbReference type="Proteomes" id="UP001497497"/>
    </source>
</evidence>
<keyword evidence="2" id="KW-1185">Reference proteome</keyword>
<organism evidence="1 2">
    <name type="scientific">Lymnaea stagnalis</name>
    <name type="common">Great pond snail</name>
    <name type="synonym">Helix stagnalis</name>
    <dbReference type="NCBI Taxonomy" id="6523"/>
    <lineage>
        <taxon>Eukaryota</taxon>
        <taxon>Metazoa</taxon>
        <taxon>Spiralia</taxon>
        <taxon>Lophotrochozoa</taxon>
        <taxon>Mollusca</taxon>
        <taxon>Gastropoda</taxon>
        <taxon>Heterobranchia</taxon>
        <taxon>Euthyneura</taxon>
        <taxon>Panpulmonata</taxon>
        <taxon>Hygrophila</taxon>
        <taxon>Lymnaeoidea</taxon>
        <taxon>Lymnaeidae</taxon>
        <taxon>Lymnaea</taxon>
    </lineage>
</organism>
<reference evidence="1 2" key="1">
    <citation type="submission" date="2024-04" db="EMBL/GenBank/DDBJ databases">
        <authorList>
            <consortium name="Genoscope - CEA"/>
            <person name="William W."/>
        </authorList>
    </citation>
    <scope>NUCLEOTIDE SEQUENCE [LARGE SCALE GENOMIC DNA]</scope>
</reference>
<dbReference type="EMBL" id="CAXITT010000951">
    <property type="protein sequence ID" value="CAL1547342.1"/>
    <property type="molecule type" value="Genomic_DNA"/>
</dbReference>
<feature type="non-terminal residue" evidence="1">
    <location>
        <position position="124"/>
    </location>
</feature>
<dbReference type="AlphaFoldDB" id="A0AAV2INB5"/>
<proteinExistence type="predicted"/>
<name>A0AAV2INB5_LYMST</name>
<gene>
    <name evidence="1" type="ORF">GSLYS_00020667001</name>
</gene>